<gene>
    <name evidence="2" type="ORF">BUPH_00883</name>
</gene>
<evidence type="ECO:0000256" key="1">
    <source>
        <dbReference type="SAM" id="Phobius"/>
    </source>
</evidence>
<feature type="transmembrane region" description="Helical" evidence="1">
    <location>
        <begin position="6"/>
        <end position="26"/>
    </location>
</feature>
<dbReference type="PATRIC" id="fig|1229205.11.peg.4783"/>
<sequence>MSGSSVSFALVSRFVPACFLACFPLFPRLFPFLTGKRAAPAWPAAGFAHAKSVPVVPRALRHSGYSMDREPGHRASACNFVQDLALPPA</sequence>
<keyword evidence="1" id="KW-0472">Membrane</keyword>
<keyword evidence="1" id="KW-1133">Transmembrane helix</keyword>
<protein>
    <submittedName>
        <fullName evidence="2">Uncharacterized protein</fullName>
    </submittedName>
</protein>
<dbReference type="Proteomes" id="UP000010105">
    <property type="component" value="Chromosome 2"/>
</dbReference>
<dbReference type="STRING" id="1229205.BUPH_00883"/>
<dbReference type="KEGG" id="bpx:BUPH_00883"/>
<evidence type="ECO:0000313" key="2">
    <source>
        <dbReference type="EMBL" id="AFT88338.1"/>
    </source>
</evidence>
<dbReference type="HOGENOM" id="CLU_2448949_0_0_4"/>
<keyword evidence="1" id="KW-0812">Transmembrane</keyword>
<evidence type="ECO:0000313" key="3">
    <source>
        <dbReference type="Proteomes" id="UP000010105"/>
    </source>
</evidence>
<name>K0DWG6_9BURK</name>
<dbReference type="AlphaFoldDB" id="K0DWG6"/>
<dbReference type="EMBL" id="CP003864">
    <property type="protein sequence ID" value="AFT88338.1"/>
    <property type="molecule type" value="Genomic_DNA"/>
</dbReference>
<organism evidence="2 3">
    <name type="scientific">Paraburkholderia phenoliruptrix BR3459a</name>
    <dbReference type="NCBI Taxonomy" id="1229205"/>
    <lineage>
        <taxon>Bacteria</taxon>
        <taxon>Pseudomonadati</taxon>
        <taxon>Pseudomonadota</taxon>
        <taxon>Betaproteobacteria</taxon>
        <taxon>Burkholderiales</taxon>
        <taxon>Burkholderiaceae</taxon>
        <taxon>Paraburkholderia</taxon>
    </lineage>
</organism>
<accession>K0DWG6</accession>
<proteinExistence type="predicted"/>
<reference evidence="2 3" key="1">
    <citation type="journal article" date="2012" name="J. Bacteriol.">
        <title>Complete Genome Sequence of Burkholderia phenoliruptrix BR3459a (CLA1), a Heat-Tolerant, Nitrogen-Fixing Symbiont of Mimosa flocculosa.</title>
        <authorList>
            <person name="de Oliveira Cunha C."/>
            <person name="Goda Zuleta L.F."/>
            <person name="Paula de Almeida L.G."/>
            <person name="Prioli Ciapina L."/>
            <person name="Lustrino Borges W."/>
            <person name="Pitard R.M."/>
            <person name="Baldani J.I."/>
            <person name="Straliotto R."/>
            <person name="de Faria S.M."/>
            <person name="Hungria M."/>
            <person name="Sousa Cavada B."/>
            <person name="Mercante F.M."/>
            <person name="Ribeiro de Vasconcelos A.T."/>
        </authorList>
    </citation>
    <scope>NUCLEOTIDE SEQUENCE [LARGE SCALE GENOMIC DNA]</scope>
    <source>
        <strain evidence="2 3">BR3459a</strain>
    </source>
</reference>